<dbReference type="RefSeq" id="WP_306840188.1">
    <property type="nucleotide sequence ID" value="NZ_JAUSRF010000034.1"/>
</dbReference>
<accession>A0ABT9Q2X0</accession>
<dbReference type="SUPFAM" id="SSF51658">
    <property type="entry name" value="Xylose isomerase-like"/>
    <property type="match status" value="1"/>
</dbReference>
<dbReference type="PANTHER" id="PTHR12110">
    <property type="entry name" value="HYDROXYPYRUVATE ISOMERASE"/>
    <property type="match status" value="1"/>
</dbReference>
<dbReference type="Gene3D" id="3.20.20.150">
    <property type="entry name" value="Divalent-metal-dependent TIM barrel enzymes"/>
    <property type="match status" value="1"/>
</dbReference>
<reference evidence="1 2" key="1">
    <citation type="submission" date="2023-07" db="EMBL/GenBank/DDBJ databases">
        <title>Sorghum-associated microbial communities from plants grown in Nebraska, USA.</title>
        <authorList>
            <person name="Schachtman D."/>
        </authorList>
    </citation>
    <scope>NUCLEOTIDE SEQUENCE [LARGE SCALE GENOMIC DNA]</scope>
    <source>
        <strain evidence="1 2">DS1307</strain>
    </source>
</reference>
<dbReference type="InterPro" id="IPR036237">
    <property type="entry name" value="Xyl_isomerase-like_sf"/>
</dbReference>
<dbReference type="InterPro" id="IPR050312">
    <property type="entry name" value="IolE/XylAMocC-like"/>
</dbReference>
<comment type="caution">
    <text evidence="1">The sequence shown here is derived from an EMBL/GenBank/DDBJ whole genome shotgun (WGS) entry which is preliminary data.</text>
</comment>
<protein>
    <submittedName>
        <fullName evidence="1">Sugar phosphate isomerase/epimerase</fullName>
    </submittedName>
</protein>
<evidence type="ECO:0000313" key="2">
    <source>
        <dbReference type="Proteomes" id="UP001241472"/>
    </source>
</evidence>
<keyword evidence="1" id="KW-0413">Isomerase</keyword>
<sequence>MASPKMRADHSPETFVFSLQLHSMRGLGGLDAQLAAACVAGFQAVEALERHLAFPSDLQASLARFELSCPSIHITMPTLLQGPEAIIDGCLEASIPSVFVNPMPLDDPFDPRDWSKAGEKLAQLAEAFGERGILLGYHNGVHGFDPLKTGRCGIEDLFRAAAGSALKWQADIGWIRRARGNPAEWLKRLQAYLISAHVKDVGADYDVEEGWQDVGAGLLIWPILLKTAVQFGARSFVVEHDNPPDPAEFARRSFAYLSRYNGSAGLLGAT</sequence>
<gene>
    <name evidence="1" type="ORF">J2T09_005481</name>
</gene>
<proteinExistence type="predicted"/>
<dbReference type="EMBL" id="JAUSRF010000034">
    <property type="protein sequence ID" value="MDP9840693.1"/>
    <property type="molecule type" value="Genomic_DNA"/>
</dbReference>
<organism evidence="1 2">
    <name type="scientific">Neorhizobium huautlense</name>
    <dbReference type="NCBI Taxonomy" id="67774"/>
    <lineage>
        <taxon>Bacteria</taxon>
        <taxon>Pseudomonadati</taxon>
        <taxon>Pseudomonadota</taxon>
        <taxon>Alphaproteobacteria</taxon>
        <taxon>Hyphomicrobiales</taxon>
        <taxon>Rhizobiaceae</taxon>
        <taxon>Rhizobium/Agrobacterium group</taxon>
        <taxon>Neorhizobium</taxon>
    </lineage>
</organism>
<keyword evidence="2" id="KW-1185">Reference proteome</keyword>
<dbReference type="GO" id="GO:0016853">
    <property type="term" value="F:isomerase activity"/>
    <property type="evidence" value="ECO:0007669"/>
    <property type="project" value="UniProtKB-KW"/>
</dbReference>
<evidence type="ECO:0000313" key="1">
    <source>
        <dbReference type="EMBL" id="MDP9840693.1"/>
    </source>
</evidence>
<dbReference type="Proteomes" id="UP001241472">
    <property type="component" value="Unassembled WGS sequence"/>
</dbReference>
<name>A0ABT9Q2X0_9HYPH</name>
<dbReference type="PANTHER" id="PTHR12110:SF41">
    <property type="entry name" value="INOSOSE DEHYDRATASE"/>
    <property type="match status" value="1"/>
</dbReference>